<evidence type="ECO:0000256" key="3">
    <source>
        <dbReference type="ARBA" id="ARBA00022692"/>
    </source>
</evidence>
<feature type="domain" description="ABC transmembrane type-1" evidence="10">
    <location>
        <begin position="29"/>
        <end position="332"/>
    </location>
</feature>
<dbReference type="GO" id="GO:0016887">
    <property type="term" value="F:ATP hydrolysis activity"/>
    <property type="evidence" value="ECO:0007669"/>
    <property type="project" value="InterPro"/>
</dbReference>
<organism evidence="11 12">
    <name type="scientific">Methylopila jiangsuensis</name>
    <dbReference type="NCBI Taxonomy" id="586230"/>
    <lineage>
        <taxon>Bacteria</taxon>
        <taxon>Pseudomonadati</taxon>
        <taxon>Pseudomonadota</taxon>
        <taxon>Alphaproteobacteria</taxon>
        <taxon>Hyphomicrobiales</taxon>
        <taxon>Methylopilaceae</taxon>
        <taxon>Methylopila</taxon>
    </lineage>
</organism>
<reference evidence="11" key="2">
    <citation type="submission" date="2023-01" db="EMBL/GenBank/DDBJ databases">
        <authorList>
            <person name="Sun Q."/>
            <person name="Evtushenko L."/>
        </authorList>
    </citation>
    <scope>NUCLEOTIDE SEQUENCE</scope>
    <source>
        <strain evidence="11">VKM B-2555</strain>
    </source>
</reference>
<dbReference type="EMBL" id="BSFK01000010">
    <property type="protein sequence ID" value="GLK76830.1"/>
    <property type="molecule type" value="Genomic_DNA"/>
</dbReference>
<reference evidence="11" key="1">
    <citation type="journal article" date="2014" name="Int. J. Syst. Evol. Microbiol.">
        <title>Complete genome sequence of Corynebacterium casei LMG S-19264T (=DSM 44701T), isolated from a smear-ripened cheese.</title>
        <authorList>
            <consortium name="US DOE Joint Genome Institute (JGI-PGF)"/>
            <person name="Walter F."/>
            <person name="Albersmeier A."/>
            <person name="Kalinowski J."/>
            <person name="Ruckert C."/>
        </authorList>
    </citation>
    <scope>NUCLEOTIDE SEQUENCE</scope>
    <source>
        <strain evidence="11">VKM B-2555</strain>
    </source>
</reference>
<evidence type="ECO:0000256" key="4">
    <source>
        <dbReference type="ARBA" id="ARBA00022741"/>
    </source>
</evidence>
<dbReference type="RefSeq" id="WP_271204689.1">
    <property type="nucleotide sequence ID" value="NZ_BSFK01000010.1"/>
</dbReference>
<dbReference type="GO" id="GO:0140359">
    <property type="term" value="F:ABC-type transporter activity"/>
    <property type="evidence" value="ECO:0007669"/>
    <property type="project" value="InterPro"/>
</dbReference>
<gene>
    <name evidence="11" type="ORF">GCM10008171_20840</name>
</gene>
<dbReference type="Proteomes" id="UP001143364">
    <property type="component" value="Unassembled WGS sequence"/>
</dbReference>
<evidence type="ECO:0000259" key="9">
    <source>
        <dbReference type="PROSITE" id="PS50893"/>
    </source>
</evidence>
<feature type="transmembrane region" description="Helical" evidence="8">
    <location>
        <begin position="284"/>
        <end position="303"/>
    </location>
</feature>
<dbReference type="Pfam" id="PF06472">
    <property type="entry name" value="ABC_membrane_2"/>
    <property type="match status" value="1"/>
</dbReference>
<dbReference type="PROSITE" id="PS50929">
    <property type="entry name" value="ABC_TM1F"/>
    <property type="match status" value="1"/>
</dbReference>
<proteinExistence type="predicted"/>
<dbReference type="InterPro" id="IPR036640">
    <property type="entry name" value="ABC1_TM_sf"/>
</dbReference>
<evidence type="ECO:0000259" key="10">
    <source>
        <dbReference type="PROSITE" id="PS50929"/>
    </source>
</evidence>
<keyword evidence="4" id="KW-0547">Nucleotide-binding</keyword>
<dbReference type="SMART" id="SM00382">
    <property type="entry name" value="AAA"/>
    <property type="match status" value="1"/>
</dbReference>
<evidence type="ECO:0000256" key="8">
    <source>
        <dbReference type="SAM" id="Phobius"/>
    </source>
</evidence>
<dbReference type="Gene3D" id="1.20.1560.10">
    <property type="entry name" value="ABC transporter type 1, transmembrane domain"/>
    <property type="match status" value="1"/>
</dbReference>
<keyword evidence="6 8" id="KW-1133">Transmembrane helix</keyword>
<name>A0A9W6JFV1_9HYPH</name>
<keyword evidence="3 8" id="KW-0812">Transmembrane</keyword>
<dbReference type="SUPFAM" id="SSF90123">
    <property type="entry name" value="ABC transporter transmembrane region"/>
    <property type="match status" value="1"/>
</dbReference>
<comment type="subcellular location">
    <subcellularLocation>
        <location evidence="1">Cell membrane</location>
        <topology evidence="1">Multi-pass membrane protein</topology>
    </subcellularLocation>
</comment>
<dbReference type="InterPro" id="IPR003593">
    <property type="entry name" value="AAA+_ATPase"/>
</dbReference>
<keyword evidence="5" id="KW-0067">ATP-binding</keyword>
<dbReference type="InterPro" id="IPR027417">
    <property type="entry name" value="P-loop_NTPase"/>
</dbReference>
<dbReference type="SUPFAM" id="SSF52540">
    <property type="entry name" value="P-loop containing nucleoside triphosphate hydrolases"/>
    <property type="match status" value="1"/>
</dbReference>
<dbReference type="Gene3D" id="3.40.50.300">
    <property type="entry name" value="P-loop containing nucleotide triphosphate hydrolases"/>
    <property type="match status" value="1"/>
</dbReference>
<feature type="transmembrane region" description="Helical" evidence="8">
    <location>
        <begin position="21"/>
        <end position="48"/>
    </location>
</feature>
<dbReference type="AlphaFoldDB" id="A0A9W6JFV1"/>
<dbReference type="PANTHER" id="PTHR11384:SF59">
    <property type="entry name" value="LYSOSOMAL COBALAMIN TRANSPORTER ABCD4"/>
    <property type="match status" value="1"/>
</dbReference>
<feature type="domain" description="ABC transporter" evidence="9">
    <location>
        <begin position="367"/>
        <end position="571"/>
    </location>
</feature>
<dbReference type="PANTHER" id="PTHR11384">
    <property type="entry name" value="ATP-BINDING CASSETTE, SUB-FAMILY D MEMBER"/>
    <property type="match status" value="1"/>
</dbReference>
<evidence type="ECO:0000313" key="11">
    <source>
        <dbReference type="EMBL" id="GLK76830.1"/>
    </source>
</evidence>
<keyword evidence="7 8" id="KW-0472">Membrane</keyword>
<keyword evidence="12" id="KW-1185">Reference proteome</keyword>
<comment type="caution">
    <text evidence="11">The sequence shown here is derived from an EMBL/GenBank/DDBJ whole genome shotgun (WGS) entry which is preliminary data.</text>
</comment>
<evidence type="ECO:0000256" key="5">
    <source>
        <dbReference type="ARBA" id="ARBA00022840"/>
    </source>
</evidence>
<keyword evidence="2" id="KW-0813">Transport</keyword>
<feature type="transmembrane region" description="Helical" evidence="8">
    <location>
        <begin position="188"/>
        <end position="211"/>
    </location>
</feature>
<evidence type="ECO:0000256" key="1">
    <source>
        <dbReference type="ARBA" id="ARBA00004651"/>
    </source>
</evidence>
<evidence type="ECO:0000256" key="2">
    <source>
        <dbReference type="ARBA" id="ARBA00022448"/>
    </source>
</evidence>
<evidence type="ECO:0000256" key="6">
    <source>
        <dbReference type="ARBA" id="ARBA00022989"/>
    </source>
</evidence>
<evidence type="ECO:0000313" key="12">
    <source>
        <dbReference type="Proteomes" id="UP001143364"/>
    </source>
</evidence>
<feature type="transmembrane region" description="Helical" evidence="8">
    <location>
        <begin position="68"/>
        <end position="88"/>
    </location>
</feature>
<sequence length="575" mass="62319">MIAFLKRLFRLLRLCASGREGRIGLAYLAAVLALGFVGIWVQVRLIAWSAAFYNAVQQVNGPEMARQVGVFLLLVGASASLYLAGRYIQKLLEITWRKRLTEIALDRWLTGRAYWRLRAGNGSGVEIDNPDQRVADDCRLFVEKATQEGVDFIHAVASLVSYLAVLWGLSTFPLAFEIAGLAVEIPRYMVWAAFLYVALASALTHWLGAPLKMLNFQQQKREADFRFALAHLREQAEAVALHGGEQAERRGLDRRFAAVASNWRALMRRDLILGCFTRPYMQTVLRVPLFLALPGFIAGKITFGGLMQVASAFSSVVTTLSWFVFSYRDLAELAATASRLDHFLDATDPANAPPSGVAVRPSATGALAVRGLRLNDPHGAPIAAIPDFTLAAGGCLWIRGRSGLGKSTLLKAVAGLWPHGEGVIERPGGAVAVLPQRPYAPLGGRREAALYPHGDGSDDEARAARVLAGLGSGSRPAAGGDAASTAQLGLSGGEMQRLALRRLKESRPDWAFLDEPTSALDEAAEREELSALRAALPDATFVIVAHRRPEGLGEVAELRLDPAADDDMRGRRRLG</sequence>
<dbReference type="InterPro" id="IPR003439">
    <property type="entry name" value="ABC_transporter-like_ATP-bd"/>
</dbReference>
<dbReference type="PROSITE" id="PS50893">
    <property type="entry name" value="ABC_TRANSPORTER_2"/>
    <property type="match status" value="1"/>
</dbReference>
<dbReference type="GO" id="GO:0005886">
    <property type="term" value="C:plasma membrane"/>
    <property type="evidence" value="ECO:0007669"/>
    <property type="project" value="UniProtKB-SubCell"/>
</dbReference>
<evidence type="ECO:0000256" key="7">
    <source>
        <dbReference type="ARBA" id="ARBA00023136"/>
    </source>
</evidence>
<feature type="transmembrane region" description="Helical" evidence="8">
    <location>
        <begin position="152"/>
        <end position="176"/>
    </location>
</feature>
<dbReference type="InterPro" id="IPR011527">
    <property type="entry name" value="ABC1_TM_dom"/>
</dbReference>
<dbReference type="Pfam" id="PF00005">
    <property type="entry name" value="ABC_tran"/>
    <property type="match status" value="1"/>
</dbReference>
<dbReference type="GO" id="GO:0005524">
    <property type="term" value="F:ATP binding"/>
    <property type="evidence" value="ECO:0007669"/>
    <property type="project" value="UniProtKB-KW"/>
</dbReference>
<dbReference type="InterPro" id="IPR050835">
    <property type="entry name" value="ABC_transporter_sub-D"/>
</dbReference>
<accession>A0A9W6JFV1</accession>
<protein>
    <submittedName>
        <fullName evidence="11">ABC transporter permease</fullName>
    </submittedName>
</protein>